<evidence type="ECO:0000256" key="1">
    <source>
        <dbReference type="SAM" id="MobiDB-lite"/>
    </source>
</evidence>
<dbReference type="eggNOG" id="ENOG502THEI">
    <property type="taxonomic scope" value="Eukaryota"/>
</dbReference>
<sequence length="276" mass="32349">MSEMELVEKVQKQVVEKMRPAKMSGGFKLYDDAVTIHFSMKEATSDFLDKKSHVNKVITRHRFESARATASMVLEPEVKTSADGTEDHKMEVKITINMKQLEKHHRDIESYISPFTPSPDSIFLRIPPRPQDFALVENARDELDKLVAIVYDMTPHVIPEKESRDFLKKLRKLDVRLTALYPRQPAPGDKEKKSYRMCPCFEPEMADIHRQINHFNEVFHSMNYLYGVEQYLQHQLERRQKNLARREELKRKRNPDQALTDEIEELLRNTPEIASA</sequence>
<protein>
    <submittedName>
        <fullName evidence="3">Zgc:</fullName>
    </submittedName>
</protein>
<name>A0A1I7TB08_9PELO</name>
<accession>A0A1I7TB08</accession>
<feature type="region of interest" description="Disordered" evidence="1">
    <location>
        <begin position="248"/>
        <end position="276"/>
    </location>
</feature>
<dbReference type="STRING" id="1561998.A0A1I7TB08"/>
<evidence type="ECO:0000313" key="2">
    <source>
        <dbReference type="Proteomes" id="UP000095282"/>
    </source>
</evidence>
<dbReference type="WBParaSite" id="Csp11.Scaffold567.g4176.t1">
    <property type="protein sequence ID" value="Csp11.Scaffold567.g4176.t1"/>
    <property type="gene ID" value="Csp11.Scaffold567.g4176"/>
</dbReference>
<dbReference type="AlphaFoldDB" id="A0A1I7TB08"/>
<organism evidence="2 3">
    <name type="scientific">Caenorhabditis tropicalis</name>
    <dbReference type="NCBI Taxonomy" id="1561998"/>
    <lineage>
        <taxon>Eukaryota</taxon>
        <taxon>Metazoa</taxon>
        <taxon>Ecdysozoa</taxon>
        <taxon>Nematoda</taxon>
        <taxon>Chromadorea</taxon>
        <taxon>Rhabditida</taxon>
        <taxon>Rhabditina</taxon>
        <taxon>Rhabditomorpha</taxon>
        <taxon>Rhabditoidea</taxon>
        <taxon>Rhabditidae</taxon>
        <taxon>Peloderinae</taxon>
        <taxon>Caenorhabditis</taxon>
    </lineage>
</organism>
<dbReference type="Proteomes" id="UP000095282">
    <property type="component" value="Unplaced"/>
</dbReference>
<evidence type="ECO:0000313" key="3">
    <source>
        <dbReference type="WBParaSite" id="Csp11.Scaffold567.g4176.t1"/>
    </source>
</evidence>
<keyword evidence="2" id="KW-1185">Reference proteome</keyword>
<proteinExistence type="predicted"/>
<reference evidence="3" key="1">
    <citation type="submission" date="2016-11" db="UniProtKB">
        <authorList>
            <consortium name="WormBaseParasite"/>
        </authorList>
    </citation>
    <scope>IDENTIFICATION</scope>
</reference>